<dbReference type="Gene3D" id="3.40.50.720">
    <property type="entry name" value="NAD(P)-binding Rossmann-like Domain"/>
    <property type="match status" value="1"/>
</dbReference>
<dbReference type="Proteomes" id="UP000240357">
    <property type="component" value="Unassembled WGS sequence"/>
</dbReference>
<feature type="domain" description="NmrA-like" evidence="1">
    <location>
        <begin position="2"/>
        <end position="253"/>
    </location>
</feature>
<dbReference type="InterPro" id="IPR008030">
    <property type="entry name" value="NmrA-like"/>
</dbReference>
<keyword evidence="3" id="KW-1185">Reference proteome</keyword>
<dbReference type="AlphaFoldDB" id="A0A2T2YI12"/>
<dbReference type="InterPro" id="IPR052718">
    <property type="entry name" value="NmrA-type_oxidoreductase"/>
</dbReference>
<evidence type="ECO:0000313" key="2">
    <source>
        <dbReference type="EMBL" id="PSR55141.1"/>
    </source>
</evidence>
<dbReference type="EMBL" id="PYFT01000001">
    <property type="protein sequence ID" value="PSR55141.1"/>
    <property type="molecule type" value="Genomic_DNA"/>
</dbReference>
<evidence type="ECO:0000313" key="3">
    <source>
        <dbReference type="Proteomes" id="UP000240357"/>
    </source>
</evidence>
<dbReference type="Gene3D" id="3.90.25.10">
    <property type="entry name" value="UDP-galactose 4-epimerase, domain 1"/>
    <property type="match status" value="1"/>
</dbReference>
<gene>
    <name evidence="2" type="ORF">AHMF7605_17330</name>
</gene>
<dbReference type="SUPFAM" id="SSF51735">
    <property type="entry name" value="NAD(P)-binding Rossmann-fold domains"/>
    <property type="match status" value="1"/>
</dbReference>
<dbReference type="CDD" id="cd05269">
    <property type="entry name" value="TMR_SDR_a"/>
    <property type="match status" value="1"/>
</dbReference>
<dbReference type="Pfam" id="PF05368">
    <property type="entry name" value="NmrA"/>
    <property type="match status" value="1"/>
</dbReference>
<sequence>MNRILVTGATGQLGSAVIETLVKKIPASQISILTRKEEKRVKFQAEGFPAYLGDYDDVDALEKAMAGVDTVLLISAGDEGNRRQQHQNVVNAAQKAGVKNIAYTSRSLKNRATLANKLMVDHFETEDYIIASGLKYAFFRNVLYLDAIPLFIGKQATETGISLPAGDGKVAYALRSEMGEAMAHVLLQEEWENKIYNFNGGKAYSFYDIAAALTELSGKEVKYTAMETTAFEGMMKQRGLPEPVIKKIVAFLTDIKQNQEAEIGNELAIHLGRKPIALKDGLKTLFGL</sequence>
<accession>A0A2T2YI12</accession>
<name>A0A2T2YI12_9BACT</name>
<comment type="caution">
    <text evidence="2">The sequence shown here is derived from an EMBL/GenBank/DDBJ whole genome shotgun (WGS) entry which is preliminary data.</text>
</comment>
<dbReference type="PANTHER" id="PTHR47129:SF1">
    <property type="entry name" value="NMRA-LIKE DOMAIN-CONTAINING PROTEIN"/>
    <property type="match status" value="1"/>
</dbReference>
<reference evidence="2 3" key="1">
    <citation type="submission" date="2018-03" db="EMBL/GenBank/DDBJ databases">
        <title>Adhaeribacter sp. HMF7605 Genome sequencing and assembly.</title>
        <authorList>
            <person name="Kang H."/>
            <person name="Kang J."/>
            <person name="Cha I."/>
            <person name="Kim H."/>
            <person name="Joh K."/>
        </authorList>
    </citation>
    <scope>NUCLEOTIDE SEQUENCE [LARGE SCALE GENOMIC DNA]</scope>
    <source>
        <strain evidence="2 3">HMF7605</strain>
    </source>
</reference>
<dbReference type="RefSeq" id="WP_106931319.1">
    <property type="nucleotide sequence ID" value="NZ_PYFT01000001.1"/>
</dbReference>
<dbReference type="InterPro" id="IPR036291">
    <property type="entry name" value="NAD(P)-bd_dom_sf"/>
</dbReference>
<dbReference type="PANTHER" id="PTHR47129">
    <property type="entry name" value="QUINONE OXIDOREDUCTASE 2"/>
    <property type="match status" value="1"/>
</dbReference>
<dbReference type="OrthoDB" id="9780595at2"/>
<protein>
    <submittedName>
        <fullName evidence="2">NAD(P)-dependent oxidoreductase</fullName>
    </submittedName>
</protein>
<proteinExistence type="predicted"/>
<evidence type="ECO:0000259" key="1">
    <source>
        <dbReference type="Pfam" id="PF05368"/>
    </source>
</evidence>
<organism evidence="2 3">
    <name type="scientific">Adhaeribacter arboris</name>
    <dbReference type="NCBI Taxonomy" id="2072846"/>
    <lineage>
        <taxon>Bacteria</taxon>
        <taxon>Pseudomonadati</taxon>
        <taxon>Bacteroidota</taxon>
        <taxon>Cytophagia</taxon>
        <taxon>Cytophagales</taxon>
        <taxon>Hymenobacteraceae</taxon>
        <taxon>Adhaeribacter</taxon>
    </lineage>
</organism>